<evidence type="ECO:0000313" key="2">
    <source>
        <dbReference type="EMBL" id="MBY81023.1"/>
    </source>
</evidence>
<protein>
    <submittedName>
        <fullName evidence="2">RNA-directed DNA polymerase from mobile element jockey</fullName>
    </submittedName>
</protein>
<reference evidence="2" key="1">
    <citation type="submission" date="2018-04" db="EMBL/GenBank/DDBJ databases">
        <title>Transcriptome assembly of Sipha flava.</title>
        <authorList>
            <person name="Scully E.D."/>
            <person name="Geib S.M."/>
            <person name="Palmer N.A."/>
            <person name="Koch K."/>
            <person name="Bradshaw J."/>
            <person name="Heng-Moss T."/>
            <person name="Sarath G."/>
        </authorList>
    </citation>
    <scope>NUCLEOTIDE SEQUENCE</scope>
</reference>
<keyword evidence="2" id="KW-0695">RNA-directed DNA polymerase</keyword>
<dbReference type="InterPro" id="IPR005135">
    <property type="entry name" value="Endo/exonuclease/phosphatase"/>
</dbReference>
<organism evidence="2">
    <name type="scientific">Sipha flava</name>
    <name type="common">yellow sugarcane aphid</name>
    <dbReference type="NCBI Taxonomy" id="143950"/>
    <lineage>
        <taxon>Eukaryota</taxon>
        <taxon>Metazoa</taxon>
        <taxon>Ecdysozoa</taxon>
        <taxon>Arthropoda</taxon>
        <taxon>Hexapoda</taxon>
        <taxon>Insecta</taxon>
        <taxon>Pterygota</taxon>
        <taxon>Neoptera</taxon>
        <taxon>Paraneoptera</taxon>
        <taxon>Hemiptera</taxon>
        <taxon>Sternorrhyncha</taxon>
        <taxon>Aphidomorpha</taxon>
        <taxon>Aphidoidea</taxon>
        <taxon>Aphididae</taxon>
        <taxon>Sipha</taxon>
    </lineage>
</organism>
<dbReference type="Gene3D" id="3.60.10.10">
    <property type="entry name" value="Endonuclease/exonuclease/phosphatase"/>
    <property type="match status" value="1"/>
</dbReference>
<sequence length="203" mass="22642">MHKSIPINHLQSPPSPTPDITKVLTSFIDELKSLVNPLISLLTQVISSILNKKNENNSYTNQSLSIILFNANGLKNHVNEVQTVLYDKRIDIALITETHFTKHSYISIPGYSLLKSNHPDSTAHGGVALIIKSNLKFHSLTNFCHNYIQACAIKISLNNIPFVIAAVYCPPRHYLTNNDLNNYFGTISNNFIVGGDYNAKHQS</sequence>
<proteinExistence type="predicted"/>
<name>A0A2S2QTP4_9HEMI</name>
<dbReference type="SUPFAM" id="SSF56219">
    <property type="entry name" value="DNase I-like"/>
    <property type="match status" value="1"/>
</dbReference>
<dbReference type="EMBL" id="GGMS01011820">
    <property type="protein sequence ID" value="MBY81023.1"/>
    <property type="molecule type" value="Transcribed_RNA"/>
</dbReference>
<dbReference type="PANTHER" id="PTHR33273">
    <property type="entry name" value="DOMAIN-CONTAINING PROTEIN, PUTATIVE-RELATED"/>
    <property type="match status" value="1"/>
</dbReference>
<dbReference type="Pfam" id="PF03372">
    <property type="entry name" value="Exo_endo_phos"/>
    <property type="match status" value="1"/>
</dbReference>
<dbReference type="InterPro" id="IPR036691">
    <property type="entry name" value="Endo/exonu/phosph_ase_sf"/>
</dbReference>
<accession>A0A2S2QTP4</accession>
<keyword evidence="2" id="KW-0548">Nucleotidyltransferase</keyword>
<gene>
    <name evidence="2" type="primary">pol_25</name>
    <name evidence="2" type="ORF">g.74401</name>
</gene>
<dbReference type="PANTHER" id="PTHR33273:SF4">
    <property type="entry name" value="ENDONUCLEASE_EXONUCLEASE_PHOSPHATASE DOMAIN-CONTAINING PROTEIN"/>
    <property type="match status" value="1"/>
</dbReference>
<keyword evidence="2" id="KW-0808">Transferase</keyword>
<dbReference type="AlphaFoldDB" id="A0A2S2QTP4"/>
<feature type="domain" description="Endonuclease/exonuclease/phosphatase" evidence="1">
    <location>
        <begin position="69"/>
        <end position="202"/>
    </location>
</feature>
<dbReference type="GO" id="GO:0003964">
    <property type="term" value="F:RNA-directed DNA polymerase activity"/>
    <property type="evidence" value="ECO:0007669"/>
    <property type="project" value="UniProtKB-KW"/>
</dbReference>
<evidence type="ECO:0000259" key="1">
    <source>
        <dbReference type="Pfam" id="PF03372"/>
    </source>
</evidence>